<dbReference type="InterPro" id="IPR021122">
    <property type="entry name" value="RNA_ligase_dom_REL/Rnl2"/>
</dbReference>
<evidence type="ECO:0000313" key="3">
    <source>
        <dbReference type="Proteomes" id="UP000202511"/>
    </source>
</evidence>
<name>A0A0B5JBD3_9VIRU</name>
<feature type="domain" description="RNA ligase" evidence="1">
    <location>
        <begin position="30"/>
        <end position="192"/>
    </location>
</feature>
<dbReference type="EMBL" id="KP136319">
    <property type="protein sequence ID" value="AJF96872.1"/>
    <property type="molecule type" value="Genomic_DNA"/>
</dbReference>
<dbReference type="Proteomes" id="UP000202511">
    <property type="component" value="Segment"/>
</dbReference>
<reference evidence="2 3" key="1">
    <citation type="journal article" date="2015" name="Parasitol. Res.">
        <title>Viruses in close associations with free-living amoebae.</title>
        <authorList>
            <person name="Scheid P."/>
        </authorList>
    </citation>
    <scope>NUCLEOTIDE SEQUENCE [LARGE SCALE GENOMIC DNA]</scope>
    <source>
        <strain evidence="2">KlaHel</strain>
    </source>
</reference>
<dbReference type="Gene3D" id="3.30.470.30">
    <property type="entry name" value="DNA ligase/mRNA capping enzyme"/>
    <property type="match status" value="1"/>
</dbReference>
<proteinExistence type="predicted"/>
<evidence type="ECO:0000313" key="2">
    <source>
        <dbReference type="EMBL" id="AJF96872.1"/>
    </source>
</evidence>
<sequence>MFHPSIAHLNTAKPSPQWGQADPTGTRNYQWFIEEKIDGSQLSFQRQGDTVEFRNRSKVVPVDVALDRVCYANAAQAILRLATQLDPAYTYHGEAVCKRRHNVVAYLGTPLKFWICYGIYDGERHLDRPAMEAECARLGLACVQVLYANADPAVLDPAPKVLDIVKQIEAGQIESCLGGTVIEGVVVKHNAAWHARPKAYKPVQFKHVTAAFKECHGERRPPLPNHDAESLLAYLAHIGSNFAVPAVYQKALQHIREDPTKRESISLPVVQREVERDIRKEHGQDIAEALLEAFLPVIMRHATAKVPQWAADQGDLLPKDE</sequence>
<accession>A0A0B5JBD3</accession>
<protein>
    <recommendedName>
        <fullName evidence="1">RNA ligase domain-containing protein</fullName>
    </recommendedName>
</protein>
<evidence type="ECO:0000259" key="1">
    <source>
        <dbReference type="Pfam" id="PF09414"/>
    </source>
</evidence>
<dbReference type="GeneID" id="23461789"/>
<dbReference type="OrthoDB" id="23433at10239"/>
<dbReference type="Pfam" id="PF09414">
    <property type="entry name" value="RNA_ligase"/>
    <property type="match status" value="1"/>
</dbReference>
<dbReference type="KEGG" id="vg:23461789"/>
<dbReference type="RefSeq" id="YP_009119107.1">
    <property type="nucleotide sequence ID" value="NC_026440.1"/>
</dbReference>
<dbReference type="SUPFAM" id="SSF56091">
    <property type="entry name" value="DNA ligase/mRNA capping enzyme, catalytic domain"/>
    <property type="match status" value="1"/>
</dbReference>
<organism evidence="2 3">
    <name type="scientific">Pandoravirus inopinatum</name>
    <dbReference type="NCBI Taxonomy" id="1605721"/>
    <lineage>
        <taxon>Viruses</taxon>
        <taxon>Pandoravirus</taxon>
    </lineage>
</organism>